<protein>
    <recommendedName>
        <fullName evidence="5">Reverse transcriptase domain-containing protein</fullName>
    </recommendedName>
</protein>
<keyword evidence="4" id="KW-0472">Membrane</keyword>
<geneLocation type="mitochondrion" evidence="6"/>
<feature type="compositionally biased region" description="Polar residues" evidence="3">
    <location>
        <begin position="143"/>
        <end position="178"/>
    </location>
</feature>
<evidence type="ECO:0000256" key="3">
    <source>
        <dbReference type="SAM" id="MobiDB-lite"/>
    </source>
</evidence>
<dbReference type="InterPro" id="IPR051083">
    <property type="entry name" value="GrpII_Intron_Splice-Mob/Def"/>
</dbReference>
<sequence length="824" mass="94293">CAARALFVVLIIIRYIISNIIGVSTFGIDIYLLYSIASWDANNTHVGIADTECVAEKRRPSSNSNIKSLYHGYVKKLDTCGLPWIRPYVLSRIHRRMFSKLKANVGCSDNIGSLEAESHSNEESEKFAHVQEPKIEKSVLQISNKNDPNNEPSDLSASTCKRGQSLRSSQKGKPSTSRVTKEGSARSSTRVQRSRSKVNNPTLRMFVQSQLKQYERKDGKYNGIIRILADVGFLQFCYLLIKGKPGNMSYGATRETLDGITYEWFEKVAKELLTGKFKFTPARRVMIPKPGKKEKRPLGVGSPREKIIQKGIQIILETIFEPKFLDCSHGFRPNRSTHSALRLLYLKSHQMTWVIQGDISKCFDKIPHTKIIELIRNSITCERTIALIVKALEIGYIDSKTKRRHTSNVGTPQGSVLSPLLANIVLHELDKYVVDTLIPQYHRGERRRTNPEYNKYVHIRFTKSNVTEEERREAYKKMITLPRMDTQDPNYRRSMYIRYADDFVFLLEGPMAEAKEIKEKIKGFLNEHTGLELNDDKTLITPTKKGFDFLGAKIKTLKRVGYRMKTRTVKGKSITMRANVRARVNAPLTNIIEKLVKNRIAHRSGDGVLLAKPQTGLVNLDHSTILQFYNYKIHGLINYYSFAANRVGLQNVIWILRQSAAKTLARKYKLKGIRQVFKKFGPFLRDPSTDLALHTPRSLPTIHQYNVKDTSDNPNEILNRSWYGKLASTNLFKKCVICGTDVGIQMHHLRKVANIRIKMANKTATFNEWMGASKRKQIPLCQYHHNLYHRGKLLNHEITKIANYQTNMSSEFMKSLEKEDPKVG</sequence>
<dbReference type="PROSITE" id="PS50878">
    <property type="entry name" value="RT_POL"/>
    <property type="match status" value="1"/>
</dbReference>
<feature type="non-terminal residue" evidence="6">
    <location>
        <position position="1"/>
    </location>
</feature>
<organism evidence="6">
    <name type="scientific">Cryphonectria parasitica</name>
    <name type="common">Chestnut blight fungus</name>
    <name type="synonym">Endothia parasitica</name>
    <dbReference type="NCBI Taxonomy" id="5116"/>
    <lineage>
        <taxon>Eukaryota</taxon>
        <taxon>Fungi</taxon>
        <taxon>Dikarya</taxon>
        <taxon>Ascomycota</taxon>
        <taxon>Pezizomycotina</taxon>
        <taxon>Sordariomycetes</taxon>
        <taxon>Sordariomycetidae</taxon>
        <taxon>Diaporthales</taxon>
        <taxon>Cryphonectriaceae</taxon>
        <taxon>Cryphonectria-Endothia species complex</taxon>
        <taxon>Cryphonectria</taxon>
    </lineage>
</organism>
<comment type="subcellular location">
    <subcellularLocation>
        <location evidence="1">Mitochondrion</location>
    </subcellularLocation>
</comment>
<gene>
    <name evidence="6" type="primary">orf824</name>
</gene>
<reference evidence="6" key="1">
    <citation type="journal article" date="2016" name="PLoS ONE">
        <title>Intron Derived Size Polymorphism in the Mitochondrial Genomes of Closely Related Chrysoporthe Species.</title>
        <authorList>
            <person name="Kanzi A.M."/>
            <person name="Wingfield B.D."/>
            <person name="Steenkamp E.T."/>
            <person name="Naidoo S."/>
            <person name="van der Merwe N.A."/>
        </authorList>
    </citation>
    <scope>NUCLEOTIDE SEQUENCE</scope>
</reference>
<feature type="compositionally biased region" description="Polar residues" evidence="3">
    <location>
        <begin position="185"/>
        <end position="202"/>
    </location>
</feature>
<dbReference type="CDD" id="cd01651">
    <property type="entry name" value="RT_G2_intron"/>
    <property type="match status" value="1"/>
</dbReference>
<dbReference type="InterPro" id="IPR024937">
    <property type="entry name" value="Domain_X"/>
</dbReference>
<keyword evidence="4" id="KW-0812">Transmembrane</keyword>
<keyword evidence="4" id="KW-1133">Transmembrane helix</keyword>
<feature type="domain" description="Reverse transcriptase" evidence="5">
    <location>
        <begin position="268"/>
        <end position="554"/>
    </location>
</feature>
<evidence type="ECO:0000256" key="4">
    <source>
        <dbReference type="SAM" id="Phobius"/>
    </source>
</evidence>
<dbReference type="AlphaFoldDB" id="A0A191MXC2"/>
<name>A0A191MXC2_CRYPA</name>
<dbReference type="GO" id="GO:0006397">
    <property type="term" value="P:mRNA processing"/>
    <property type="evidence" value="ECO:0007669"/>
    <property type="project" value="InterPro"/>
</dbReference>
<evidence type="ECO:0000256" key="2">
    <source>
        <dbReference type="ARBA" id="ARBA00023128"/>
    </source>
</evidence>
<evidence type="ECO:0000259" key="5">
    <source>
        <dbReference type="PROSITE" id="PS50878"/>
    </source>
</evidence>
<feature type="transmembrane region" description="Helical" evidence="4">
    <location>
        <begin position="6"/>
        <end position="34"/>
    </location>
</feature>
<dbReference type="Pfam" id="PF00078">
    <property type="entry name" value="RVT_1"/>
    <property type="match status" value="1"/>
</dbReference>
<evidence type="ECO:0000313" key="6">
    <source>
        <dbReference type="EMBL" id="AMX22254.1"/>
    </source>
</evidence>
<dbReference type="InterPro" id="IPR043502">
    <property type="entry name" value="DNA/RNA_pol_sf"/>
</dbReference>
<evidence type="ECO:0000256" key="1">
    <source>
        <dbReference type="ARBA" id="ARBA00004173"/>
    </source>
</evidence>
<feature type="region of interest" description="Disordered" evidence="3">
    <location>
        <begin position="143"/>
        <end position="202"/>
    </location>
</feature>
<dbReference type="InterPro" id="IPR000477">
    <property type="entry name" value="RT_dom"/>
</dbReference>
<dbReference type="GO" id="GO:0005739">
    <property type="term" value="C:mitochondrion"/>
    <property type="evidence" value="ECO:0007669"/>
    <property type="project" value="UniProtKB-SubCell"/>
</dbReference>
<dbReference type="PANTHER" id="PTHR34047:SF8">
    <property type="entry name" value="PROTEIN YKFC"/>
    <property type="match status" value="1"/>
</dbReference>
<dbReference type="Pfam" id="PF01348">
    <property type="entry name" value="Intron_maturas2"/>
    <property type="match status" value="1"/>
</dbReference>
<dbReference type="EMBL" id="KT428651">
    <property type="protein sequence ID" value="AMX22254.1"/>
    <property type="molecule type" value="Genomic_DNA"/>
</dbReference>
<keyword evidence="2 6" id="KW-0496">Mitochondrion</keyword>
<dbReference type="PANTHER" id="PTHR34047">
    <property type="entry name" value="NUCLEAR INTRON MATURASE 1, MITOCHONDRIAL-RELATED"/>
    <property type="match status" value="1"/>
</dbReference>
<accession>A0A191MXC2</accession>
<proteinExistence type="predicted"/>
<dbReference type="SUPFAM" id="SSF56672">
    <property type="entry name" value="DNA/RNA polymerases"/>
    <property type="match status" value="1"/>
</dbReference>